<feature type="region of interest" description="Disordered" evidence="1">
    <location>
        <begin position="82"/>
        <end position="164"/>
    </location>
</feature>
<feature type="region of interest" description="Disordered" evidence="1">
    <location>
        <begin position="11"/>
        <end position="44"/>
    </location>
</feature>
<evidence type="ECO:0000313" key="3">
    <source>
        <dbReference type="Proteomes" id="UP000762676"/>
    </source>
</evidence>
<dbReference type="AlphaFoldDB" id="A0AAV4JUN1"/>
<reference evidence="2 3" key="1">
    <citation type="journal article" date="2021" name="Elife">
        <title>Chloroplast acquisition without the gene transfer in kleptoplastic sea slugs, Plakobranchus ocellatus.</title>
        <authorList>
            <person name="Maeda T."/>
            <person name="Takahashi S."/>
            <person name="Yoshida T."/>
            <person name="Shimamura S."/>
            <person name="Takaki Y."/>
            <person name="Nagai Y."/>
            <person name="Toyoda A."/>
            <person name="Suzuki Y."/>
            <person name="Arimoto A."/>
            <person name="Ishii H."/>
            <person name="Satoh N."/>
            <person name="Nishiyama T."/>
            <person name="Hasebe M."/>
            <person name="Maruyama T."/>
            <person name="Minagawa J."/>
            <person name="Obokata J."/>
            <person name="Shigenobu S."/>
        </authorList>
    </citation>
    <scope>NUCLEOTIDE SEQUENCE [LARGE SCALE GENOMIC DNA]</scope>
</reference>
<dbReference type="EMBL" id="BMAT01003471">
    <property type="protein sequence ID" value="GFS26389.1"/>
    <property type="molecule type" value="Genomic_DNA"/>
</dbReference>
<sequence>MPLGKAIRKIMSKSSLTRSSSSVSSSSASSPSSPPPSALKKSLTDKSLLISSTSDRNLKAMVTKKVRIECDLDSITMITDSDLKKGSCNDLKKNAKNKSNESKSCSNKDKSFLNNENELNNKLVKSSSDEDEISDEEKTDQIKEDDACSSCSCSCEDESSDGEEEVGLRVFYASLEISR</sequence>
<feature type="compositionally biased region" description="Low complexity" evidence="1">
    <location>
        <begin position="12"/>
        <end position="31"/>
    </location>
</feature>
<feature type="compositionally biased region" description="Basic and acidic residues" evidence="1">
    <location>
        <begin position="82"/>
        <end position="111"/>
    </location>
</feature>
<feature type="compositionally biased region" description="Acidic residues" evidence="1">
    <location>
        <begin position="155"/>
        <end position="164"/>
    </location>
</feature>
<comment type="caution">
    <text evidence="2">The sequence shown here is derived from an EMBL/GenBank/DDBJ whole genome shotgun (WGS) entry which is preliminary data.</text>
</comment>
<evidence type="ECO:0000313" key="2">
    <source>
        <dbReference type="EMBL" id="GFS26389.1"/>
    </source>
</evidence>
<gene>
    <name evidence="2" type="ORF">ElyMa_001716900</name>
</gene>
<keyword evidence="3" id="KW-1185">Reference proteome</keyword>
<proteinExistence type="predicted"/>
<dbReference type="Proteomes" id="UP000762676">
    <property type="component" value="Unassembled WGS sequence"/>
</dbReference>
<protein>
    <submittedName>
        <fullName evidence="2">Uncharacterized protein</fullName>
    </submittedName>
</protein>
<name>A0AAV4JUN1_9GAST</name>
<accession>A0AAV4JUN1</accession>
<feature type="compositionally biased region" description="Acidic residues" evidence="1">
    <location>
        <begin position="129"/>
        <end position="138"/>
    </location>
</feature>
<organism evidence="2 3">
    <name type="scientific">Elysia marginata</name>
    <dbReference type="NCBI Taxonomy" id="1093978"/>
    <lineage>
        <taxon>Eukaryota</taxon>
        <taxon>Metazoa</taxon>
        <taxon>Spiralia</taxon>
        <taxon>Lophotrochozoa</taxon>
        <taxon>Mollusca</taxon>
        <taxon>Gastropoda</taxon>
        <taxon>Heterobranchia</taxon>
        <taxon>Euthyneura</taxon>
        <taxon>Panpulmonata</taxon>
        <taxon>Sacoglossa</taxon>
        <taxon>Placobranchoidea</taxon>
        <taxon>Plakobranchidae</taxon>
        <taxon>Elysia</taxon>
    </lineage>
</organism>
<evidence type="ECO:0000256" key="1">
    <source>
        <dbReference type="SAM" id="MobiDB-lite"/>
    </source>
</evidence>